<evidence type="ECO:0000256" key="1">
    <source>
        <dbReference type="SAM" id="MobiDB-lite"/>
    </source>
</evidence>
<dbReference type="RefSeq" id="WP_072284872.1">
    <property type="nucleotide sequence ID" value="NZ_CP015519.1"/>
</dbReference>
<proteinExistence type="predicted"/>
<accession>A0A1L3GT54</accession>
<evidence type="ECO:0000313" key="3">
    <source>
        <dbReference type="Proteomes" id="UP000182517"/>
    </source>
</evidence>
<feature type="region of interest" description="Disordered" evidence="1">
    <location>
        <begin position="157"/>
        <end position="179"/>
    </location>
</feature>
<dbReference type="PANTHER" id="PTHR36456">
    <property type="entry name" value="UPF0232 PROTEIN SCO3875"/>
    <property type="match status" value="1"/>
</dbReference>
<keyword evidence="3" id="KW-1185">Reference proteome</keyword>
<dbReference type="Proteomes" id="UP000182517">
    <property type="component" value="Chromosome"/>
</dbReference>
<dbReference type="STRING" id="1842532.A7E78_14015"/>
<dbReference type="Pfam" id="PF05258">
    <property type="entry name" value="DciA"/>
    <property type="match status" value="1"/>
</dbReference>
<organism evidence="2 3">
    <name type="scientific">Syntrophotalea acetylenivorans</name>
    <dbReference type="NCBI Taxonomy" id="1842532"/>
    <lineage>
        <taxon>Bacteria</taxon>
        <taxon>Pseudomonadati</taxon>
        <taxon>Thermodesulfobacteriota</taxon>
        <taxon>Desulfuromonadia</taxon>
        <taxon>Desulfuromonadales</taxon>
        <taxon>Syntrophotaleaceae</taxon>
        <taxon>Syntrophotalea</taxon>
    </lineage>
</organism>
<dbReference type="PANTHER" id="PTHR36456:SF1">
    <property type="entry name" value="UPF0232 PROTEIN SCO3875"/>
    <property type="match status" value="1"/>
</dbReference>
<sequence length="179" mass="20503">MSRSNRSRNIDGVGAVIGKLFQQRGMEDKMRRYRAWQLWDKVVGPQIAARARPSRMRDNTLEVWVDHAVWMQQLQLMKPKILARLNTALGEDLIQDIYLRRGRPRKDNAPVAVKAPVLRWQKTQLSAGEEEQISRAVASLSDEGLRQGLQRLFRRQAQVNKARKESQNSSSEGGTENKA</sequence>
<evidence type="ECO:0000313" key="2">
    <source>
        <dbReference type="EMBL" id="APG28848.1"/>
    </source>
</evidence>
<gene>
    <name evidence="2" type="ORF">A7E78_14015</name>
</gene>
<name>A0A1L3GT54_9BACT</name>
<reference evidence="2 3" key="1">
    <citation type="journal article" date="2017" name="Genome Announc.">
        <title>Complete Genome Sequences of Two Acetylene-Fermenting Pelobacter acetylenicus Strains.</title>
        <authorList>
            <person name="Sutton J.M."/>
            <person name="Baesman S.M."/>
            <person name="Fierst J.L."/>
            <person name="Poret-Peterson A.T."/>
            <person name="Oremland R.S."/>
            <person name="Dunlap D.S."/>
            <person name="Akob D.M."/>
        </authorList>
    </citation>
    <scope>NUCLEOTIDE SEQUENCE [LARGE SCALE GENOMIC DNA]</scope>
    <source>
        <strain evidence="2 3">SFB93</strain>
    </source>
</reference>
<protein>
    <recommendedName>
        <fullName evidence="4">DUF721 domain-containing protein</fullName>
    </recommendedName>
</protein>
<dbReference type="OrthoDB" id="9814233at2"/>
<feature type="compositionally biased region" description="Polar residues" evidence="1">
    <location>
        <begin position="167"/>
        <end position="179"/>
    </location>
</feature>
<dbReference type="InterPro" id="IPR007922">
    <property type="entry name" value="DciA-like"/>
</dbReference>
<evidence type="ECO:0008006" key="4">
    <source>
        <dbReference type="Google" id="ProtNLM"/>
    </source>
</evidence>
<dbReference type="KEGG" id="pef:A7E78_14015"/>
<dbReference type="AlphaFoldDB" id="A0A1L3GT54"/>
<dbReference type="EMBL" id="CP015519">
    <property type="protein sequence ID" value="APG28848.1"/>
    <property type="molecule type" value="Genomic_DNA"/>
</dbReference>